<dbReference type="PATRIC" id="fig|320787.5.peg.3873"/>
<name>A0A0H4PX21_9BACT</name>
<evidence type="ECO:0000259" key="6">
    <source>
        <dbReference type="Pfam" id="PF07980"/>
    </source>
</evidence>
<proteinExistence type="inferred from homology"/>
<keyword evidence="5" id="KW-0998">Cell outer membrane</keyword>
<organism evidence="8 9">
    <name type="scientific">Cyclobacterium amurskyense</name>
    <dbReference type="NCBI Taxonomy" id="320787"/>
    <lineage>
        <taxon>Bacteria</taxon>
        <taxon>Pseudomonadati</taxon>
        <taxon>Bacteroidota</taxon>
        <taxon>Cytophagia</taxon>
        <taxon>Cytophagales</taxon>
        <taxon>Cyclobacteriaceae</taxon>
        <taxon>Cyclobacterium</taxon>
    </lineage>
</organism>
<dbReference type="Pfam" id="PF14322">
    <property type="entry name" value="SusD-like_3"/>
    <property type="match status" value="1"/>
</dbReference>
<keyword evidence="3" id="KW-0732">Signal</keyword>
<dbReference type="AlphaFoldDB" id="A0A0H4PX21"/>
<gene>
    <name evidence="8" type="ORF">CA2015_3537</name>
</gene>
<keyword evidence="9" id="KW-1185">Reference proteome</keyword>
<protein>
    <submittedName>
        <fullName evidence="8">Putative nutrient binding outer membrane protein</fullName>
    </submittedName>
</protein>
<reference evidence="8 9" key="1">
    <citation type="submission" date="2015-07" db="EMBL/GenBank/DDBJ databases">
        <authorList>
            <person name="Kim K.M."/>
        </authorList>
    </citation>
    <scope>NUCLEOTIDE SEQUENCE [LARGE SCALE GENOMIC DNA]</scope>
    <source>
        <strain evidence="8 9">KCTC 12363</strain>
    </source>
</reference>
<dbReference type="PROSITE" id="PS51257">
    <property type="entry name" value="PROKAR_LIPOPROTEIN"/>
    <property type="match status" value="1"/>
</dbReference>
<dbReference type="STRING" id="320787.CA2015_3537"/>
<evidence type="ECO:0000256" key="5">
    <source>
        <dbReference type="ARBA" id="ARBA00023237"/>
    </source>
</evidence>
<dbReference type="SUPFAM" id="SSF48452">
    <property type="entry name" value="TPR-like"/>
    <property type="match status" value="1"/>
</dbReference>
<evidence type="ECO:0000313" key="9">
    <source>
        <dbReference type="Proteomes" id="UP000036520"/>
    </source>
</evidence>
<dbReference type="GO" id="GO:0009279">
    <property type="term" value="C:cell outer membrane"/>
    <property type="evidence" value="ECO:0007669"/>
    <property type="project" value="UniProtKB-SubCell"/>
</dbReference>
<dbReference type="OrthoDB" id="691907at2"/>
<evidence type="ECO:0000313" key="8">
    <source>
        <dbReference type="EMBL" id="AKP52917.1"/>
    </source>
</evidence>
<sequence length="493" mass="56251">MKFIYKYAFISLAFLFSCSEDFLNLAPISNRSVEGFYNSEEELNQALMGVYDGLQSTQTSVFAMLMKEQRSDNTFQQSLLYNFHSIIHFNESPENTQLYPAWSELFEAIYRCNIFLEKIEGVSFKNEQVKAQMKAEAKVIRALFYFDLVRYFGGVPIVTKPLSITESLQYERNSVEEVYATIITDLEEAAAALPQTYSSQDVGRITSLAAKALLGKVYLTKSGYPLNSGEWEKAKGLLEEVINSGEFEFFPEYSDVFNISNDNGKQYVFWVQFNSDAQGEGNPIPRIQAANNIDRNDPVLGVSSGGSPLSPIVSQDFINSFEEGDVRLAHTVQMQWLQNDGVMFYTPFSKKFVSGNSGPQNNWDINWPVIRYTDVLMMYAEVLNEIAYTPNGKAFEILNQVRERAGLDPKAANDVPDQASFRNWVLNERRFEFAFEHQRWHDLVRTDQGLSVMKNFLMEYGLDGNVTKEKYLYPIPSRVIQTSPIITQNPGFQ</sequence>
<feature type="domain" description="RagB/SusD" evidence="6">
    <location>
        <begin position="346"/>
        <end position="492"/>
    </location>
</feature>
<dbReference type="EMBL" id="CP012040">
    <property type="protein sequence ID" value="AKP52917.1"/>
    <property type="molecule type" value="Genomic_DNA"/>
</dbReference>
<dbReference type="Pfam" id="PF07980">
    <property type="entry name" value="SusD_RagB"/>
    <property type="match status" value="1"/>
</dbReference>
<dbReference type="CDD" id="cd08977">
    <property type="entry name" value="SusD"/>
    <property type="match status" value="1"/>
</dbReference>
<comment type="subcellular location">
    <subcellularLocation>
        <location evidence="1">Cell outer membrane</location>
    </subcellularLocation>
</comment>
<dbReference type="RefSeq" id="WP_048643086.1">
    <property type="nucleotide sequence ID" value="NZ_CP012040.1"/>
</dbReference>
<evidence type="ECO:0000256" key="1">
    <source>
        <dbReference type="ARBA" id="ARBA00004442"/>
    </source>
</evidence>
<dbReference type="InterPro" id="IPR012944">
    <property type="entry name" value="SusD_RagB_dom"/>
</dbReference>
<dbReference type="InterPro" id="IPR033985">
    <property type="entry name" value="SusD-like_N"/>
</dbReference>
<evidence type="ECO:0000256" key="4">
    <source>
        <dbReference type="ARBA" id="ARBA00023136"/>
    </source>
</evidence>
<comment type="similarity">
    <text evidence="2">Belongs to the SusD family.</text>
</comment>
<dbReference type="InterPro" id="IPR011990">
    <property type="entry name" value="TPR-like_helical_dom_sf"/>
</dbReference>
<accession>A0A0H4PX21</accession>
<dbReference type="KEGG" id="camu:CA2015_3537"/>
<dbReference type="Gene3D" id="1.25.40.390">
    <property type="match status" value="1"/>
</dbReference>
<evidence type="ECO:0000256" key="3">
    <source>
        <dbReference type="ARBA" id="ARBA00022729"/>
    </source>
</evidence>
<keyword evidence="4" id="KW-0472">Membrane</keyword>
<feature type="domain" description="SusD-like N-terminal" evidence="7">
    <location>
        <begin position="21"/>
        <end position="219"/>
    </location>
</feature>
<evidence type="ECO:0000259" key="7">
    <source>
        <dbReference type="Pfam" id="PF14322"/>
    </source>
</evidence>
<evidence type="ECO:0000256" key="2">
    <source>
        <dbReference type="ARBA" id="ARBA00006275"/>
    </source>
</evidence>
<dbReference type="Proteomes" id="UP000036520">
    <property type="component" value="Chromosome"/>
</dbReference>